<gene>
    <name evidence="2" type="ORF">H9712_02020</name>
</gene>
<dbReference type="PANTHER" id="PTHR36111">
    <property type="entry name" value="INNER MEMBRANE PROTEIN-RELATED"/>
    <property type="match status" value="1"/>
</dbReference>
<reference evidence="2" key="1">
    <citation type="journal article" date="2021" name="PeerJ">
        <title>Extensive microbial diversity within the chicken gut microbiome revealed by metagenomics and culture.</title>
        <authorList>
            <person name="Gilroy R."/>
            <person name="Ravi A."/>
            <person name="Getino M."/>
            <person name="Pursley I."/>
            <person name="Horton D.L."/>
            <person name="Alikhan N.F."/>
            <person name="Baker D."/>
            <person name="Gharbi K."/>
            <person name="Hall N."/>
            <person name="Watson M."/>
            <person name="Adriaenssens E.M."/>
            <person name="Foster-Nyarko E."/>
            <person name="Jarju S."/>
            <person name="Secka A."/>
            <person name="Antonio M."/>
            <person name="Oren A."/>
            <person name="Chaudhuri R.R."/>
            <person name="La Ragione R."/>
            <person name="Hildebrand F."/>
            <person name="Pallen M.J."/>
        </authorList>
    </citation>
    <scope>NUCLEOTIDE SEQUENCE</scope>
    <source>
        <strain evidence="2">CHK192-8294</strain>
    </source>
</reference>
<protein>
    <submittedName>
        <fullName evidence="2">DUF554 domain-containing protein</fullName>
    </submittedName>
</protein>
<accession>A0A9D2MLB3</accession>
<feature type="transmembrane region" description="Helical" evidence="1">
    <location>
        <begin position="6"/>
        <end position="22"/>
    </location>
</feature>
<name>A0A9D2MLB3_9FIRM</name>
<organism evidence="2 3">
    <name type="scientific">Candidatus Flavonifractor intestinigallinarum</name>
    <dbReference type="NCBI Taxonomy" id="2838586"/>
    <lineage>
        <taxon>Bacteria</taxon>
        <taxon>Bacillati</taxon>
        <taxon>Bacillota</taxon>
        <taxon>Clostridia</taxon>
        <taxon>Eubacteriales</taxon>
        <taxon>Oscillospiraceae</taxon>
        <taxon>Flavonifractor</taxon>
    </lineage>
</organism>
<dbReference type="InterPro" id="IPR007563">
    <property type="entry name" value="DUF554"/>
</dbReference>
<evidence type="ECO:0000256" key="1">
    <source>
        <dbReference type="SAM" id="Phobius"/>
    </source>
</evidence>
<keyword evidence="1" id="KW-1133">Transmembrane helix</keyword>
<evidence type="ECO:0000313" key="3">
    <source>
        <dbReference type="Proteomes" id="UP000823921"/>
    </source>
</evidence>
<dbReference type="PANTHER" id="PTHR36111:SF2">
    <property type="entry name" value="INNER MEMBRANE PROTEIN"/>
    <property type="match status" value="1"/>
</dbReference>
<keyword evidence="1" id="KW-0472">Membrane</keyword>
<keyword evidence="1" id="KW-0812">Transmembrane</keyword>
<feature type="transmembrane region" description="Helical" evidence="1">
    <location>
        <begin position="29"/>
        <end position="50"/>
    </location>
</feature>
<dbReference type="Proteomes" id="UP000823921">
    <property type="component" value="Unassembled WGS sequence"/>
</dbReference>
<reference evidence="2" key="2">
    <citation type="submission" date="2021-04" db="EMBL/GenBank/DDBJ databases">
        <authorList>
            <person name="Gilroy R."/>
        </authorList>
    </citation>
    <scope>NUCLEOTIDE SEQUENCE</scope>
    <source>
        <strain evidence="2">CHK192-8294</strain>
    </source>
</reference>
<feature type="transmembrane region" description="Helical" evidence="1">
    <location>
        <begin position="56"/>
        <end position="74"/>
    </location>
</feature>
<feature type="transmembrane region" description="Helical" evidence="1">
    <location>
        <begin position="186"/>
        <end position="204"/>
    </location>
</feature>
<dbReference type="EMBL" id="DWXO01000021">
    <property type="protein sequence ID" value="HJB79739.1"/>
    <property type="molecule type" value="Genomic_DNA"/>
</dbReference>
<proteinExistence type="predicted"/>
<comment type="caution">
    <text evidence="2">The sequence shown here is derived from an EMBL/GenBank/DDBJ whole genome shotgun (WGS) entry which is preliminary data.</text>
</comment>
<sequence>MIATVINVVLILLGSILGLLFKNRISARFASGITFALGLCVLGIGTTSMIGTADTLCVIVCMVIGTLLGELINIEKRMDSVGDVLRRKLIRGESNSRFVEAFVNCSVLYCVGAMAINGAMEAGMNGNYDIIISKAVIDGVSSITFAAAMGVGVAFAALPTFLYQGALTIIFSIVGQGMDPAVVTEMSAVGGTIIVGIGINMLGLPKEKLRVGNMLPAIFLPLAYLPIRDWLAGLLG</sequence>
<evidence type="ECO:0000313" key="2">
    <source>
        <dbReference type="EMBL" id="HJB79739.1"/>
    </source>
</evidence>
<dbReference type="Pfam" id="PF04474">
    <property type="entry name" value="DUF554"/>
    <property type="match status" value="1"/>
</dbReference>
<dbReference type="AlphaFoldDB" id="A0A9D2MLB3"/>